<name>F8QHM0_SERL3</name>
<dbReference type="HOGENOM" id="CLU_2414644_0_0_1"/>
<sequence>MTLLIFSCHPFWLANSSFQKDHRISVRTCLLDLYRFGDHDPCTLEMTDSGGPSLSWAHCRASKGSHAHELSKLDGQNGYKIDYCVQSMRHEE</sequence>
<dbReference type="EMBL" id="GL945511">
    <property type="protein sequence ID" value="EGN92197.1"/>
    <property type="molecule type" value="Genomic_DNA"/>
</dbReference>
<dbReference type="InParanoid" id="F8QHM0"/>
<proteinExistence type="predicted"/>
<reference evidence="2" key="1">
    <citation type="journal article" date="2011" name="Science">
        <title>The plant cell wall-decomposing machinery underlies the functional diversity of forest fungi.</title>
        <authorList>
            <person name="Eastwood D.C."/>
            <person name="Floudas D."/>
            <person name="Binder M."/>
            <person name="Majcherczyk A."/>
            <person name="Schneider P."/>
            <person name="Aerts A."/>
            <person name="Asiegbu F.O."/>
            <person name="Baker S.E."/>
            <person name="Barry K."/>
            <person name="Bendiksby M."/>
            <person name="Blumentritt M."/>
            <person name="Coutinho P.M."/>
            <person name="Cullen D."/>
            <person name="de Vries R.P."/>
            <person name="Gathman A."/>
            <person name="Goodell B."/>
            <person name="Henrissat B."/>
            <person name="Ihrmark K."/>
            <person name="Kauserud H."/>
            <person name="Kohler A."/>
            <person name="LaButti K."/>
            <person name="Lapidus A."/>
            <person name="Lavin J.L."/>
            <person name="Lee Y.-H."/>
            <person name="Lindquist E."/>
            <person name="Lilly W."/>
            <person name="Lucas S."/>
            <person name="Morin E."/>
            <person name="Murat C."/>
            <person name="Oguiza J.A."/>
            <person name="Park J."/>
            <person name="Pisabarro A.G."/>
            <person name="Riley R."/>
            <person name="Rosling A."/>
            <person name="Salamov A."/>
            <person name="Schmidt O."/>
            <person name="Schmutz J."/>
            <person name="Skrede I."/>
            <person name="Stenlid J."/>
            <person name="Wiebenga A."/>
            <person name="Xie X."/>
            <person name="Kuees U."/>
            <person name="Hibbett D.S."/>
            <person name="Hoffmeister D."/>
            <person name="Hoegberg N."/>
            <person name="Martin F."/>
            <person name="Grigoriev I.V."/>
            <person name="Watkinson S.C."/>
        </authorList>
    </citation>
    <scope>NUCLEOTIDE SEQUENCE [LARGE SCALE GENOMIC DNA]</scope>
    <source>
        <strain evidence="2">strain S7.3</strain>
    </source>
</reference>
<protein>
    <submittedName>
        <fullName evidence="1">Uncharacterized protein</fullName>
    </submittedName>
</protein>
<organism evidence="2">
    <name type="scientific">Serpula lacrymans var. lacrymans (strain S7.3)</name>
    <name type="common">Dry rot fungus</name>
    <dbReference type="NCBI Taxonomy" id="936435"/>
    <lineage>
        <taxon>Eukaryota</taxon>
        <taxon>Fungi</taxon>
        <taxon>Dikarya</taxon>
        <taxon>Basidiomycota</taxon>
        <taxon>Agaricomycotina</taxon>
        <taxon>Agaricomycetes</taxon>
        <taxon>Agaricomycetidae</taxon>
        <taxon>Boletales</taxon>
        <taxon>Coniophorineae</taxon>
        <taxon>Serpulaceae</taxon>
        <taxon>Serpula</taxon>
    </lineage>
</organism>
<accession>F8QHM0</accession>
<dbReference type="Proteomes" id="UP000008063">
    <property type="component" value="Unassembled WGS sequence"/>
</dbReference>
<keyword evidence="2" id="KW-1185">Reference proteome</keyword>
<gene>
    <name evidence="1" type="ORF">SERLA73DRAFT_191445</name>
</gene>
<evidence type="ECO:0000313" key="2">
    <source>
        <dbReference type="Proteomes" id="UP000008063"/>
    </source>
</evidence>
<dbReference type="AlphaFoldDB" id="F8QHM0"/>
<evidence type="ECO:0000313" key="1">
    <source>
        <dbReference type="EMBL" id="EGN92197.1"/>
    </source>
</evidence>